<comment type="subcellular location">
    <subcellularLocation>
        <location evidence="1">Cytoplasm</location>
        <location evidence="1">Cytoskeleton</location>
        <location evidence="1">Cilium axoneme</location>
    </subcellularLocation>
</comment>
<evidence type="ECO:0000313" key="14">
    <source>
        <dbReference type="Proteomes" id="UP001159427"/>
    </source>
</evidence>
<evidence type="ECO:0000256" key="7">
    <source>
        <dbReference type="ARBA" id="ARBA00023017"/>
    </source>
</evidence>
<accession>A0ABN8T229</accession>
<keyword evidence="4" id="KW-0853">WD repeat</keyword>
<feature type="region of interest" description="Disordered" evidence="12">
    <location>
        <begin position="392"/>
        <end position="428"/>
    </location>
</feature>
<evidence type="ECO:0008006" key="15">
    <source>
        <dbReference type="Google" id="ProtNLM"/>
    </source>
</evidence>
<evidence type="ECO:0000256" key="10">
    <source>
        <dbReference type="ARBA" id="ARBA00023212"/>
    </source>
</evidence>
<protein>
    <recommendedName>
        <fullName evidence="15">Dynein intermediate chain 3, ciliary</fullName>
    </recommendedName>
</protein>
<keyword evidence="7" id="KW-0243">Dynein</keyword>
<dbReference type="PANTHER" id="PTHR12442:SF7">
    <property type="entry name" value="DYNEIN AXONEMAL INTERMEDIATE CHAIN 2"/>
    <property type="match status" value="1"/>
</dbReference>
<dbReference type="PANTHER" id="PTHR12442">
    <property type="entry name" value="DYNEIN INTERMEDIATE CHAIN"/>
    <property type="match status" value="1"/>
</dbReference>
<dbReference type="EMBL" id="CALNXI010005377">
    <property type="protein sequence ID" value="CAH3197580.1"/>
    <property type="molecule type" value="Genomic_DNA"/>
</dbReference>
<keyword evidence="5" id="KW-0493">Microtubule</keyword>
<proteinExistence type="inferred from homology"/>
<feature type="compositionally biased region" description="Basic and acidic residues" evidence="12">
    <location>
        <begin position="319"/>
        <end position="342"/>
    </location>
</feature>
<evidence type="ECO:0000256" key="6">
    <source>
        <dbReference type="ARBA" id="ARBA00022737"/>
    </source>
</evidence>
<evidence type="ECO:0000256" key="2">
    <source>
        <dbReference type="ARBA" id="ARBA00011059"/>
    </source>
</evidence>
<keyword evidence="10" id="KW-0206">Cytoskeleton</keyword>
<keyword evidence="14" id="KW-1185">Reference proteome</keyword>
<gene>
    <name evidence="13" type="ORF">PEVE_00035002</name>
</gene>
<evidence type="ECO:0000256" key="11">
    <source>
        <dbReference type="ARBA" id="ARBA00023273"/>
    </source>
</evidence>
<evidence type="ECO:0000256" key="3">
    <source>
        <dbReference type="ARBA" id="ARBA00022490"/>
    </source>
</evidence>
<evidence type="ECO:0000256" key="12">
    <source>
        <dbReference type="SAM" id="MobiDB-lite"/>
    </source>
</evidence>
<dbReference type="InterPro" id="IPR001680">
    <property type="entry name" value="WD40_rpt"/>
</dbReference>
<evidence type="ECO:0000256" key="9">
    <source>
        <dbReference type="ARBA" id="ARBA00023175"/>
    </source>
</evidence>
<reference evidence="13 14" key="1">
    <citation type="submission" date="2022-05" db="EMBL/GenBank/DDBJ databases">
        <authorList>
            <consortium name="Genoscope - CEA"/>
            <person name="William W."/>
        </authorList>
    </citation>
    <scope>NUCLEOTIDE SEQUENCE [LARGE SCALE GENOMIC DNA]</scope>
</reference>
<dbReference type="InterPro" id="IPR015943">
    <property type="entry name" value="WD40/YVTN_repeat-like_dom_sf"/>
</dbReference>
<keyword evidence="8" id="KW-0969">Cilium</keyword>
<feature type="compositionally biased region" description="Basic and acidic residues" evidence="12">
    <location>
        <begin position="393"/>
        <end position="428"/>
    </location>
</feature>
<feature type="region of interest" description="Disordered" evidence="12">
    <location>
        <begin position="319"/>
        <end position="352"/>
    </location>
</feature>
<sequence>MDSYIWDIENPNKPELALKPVSPLVCLEYNPKDPHILVGGCYNGQLGFWDTRKGSHPVEMTPIEKSHRDPIYKTIFLQSKTGTECFSTSTDGQVLWWDIRKMGEPTESLSLCPNPKKDPRPQGGVSLEFEPTMPTKFMVGTEQGSVLSCNRKAKSPSEKIVCSFSQHYGPVYAVQVGAQLSCVPKDPFMWRKLSRIWSEDLRESSIMWTKQHMSYMTDGCWSPVRPAVFFTTKMDGTLDVWDYLFKQNDPTLSIQVVCDESLNALRVQEQGRLVACGSHSGTVTLLELSDGLCNIQRNEKASVTAMFERETKREKILETRHREMRLKERSKSSQDKEETHEQAEEEEGEDLVSKAEAEFFKIVEAEKKALEEAENKKNAALAEVKQAIAQEGVTHEEYQEAESDAKKTEEVRTPAEDSSEKTEEQVKS</sequence>
<organism evidence="13 14">
    <name type="scientific">Porites evermanni</name>
    <dbReference type="NCBI Taxonomy" id="104178"/>
    <lineage>
        <taxon>Eukaryota</taxon>
        <taxon>Metazoa</taxon>
        <taxon>Cnidaria</taxon>
        <taxon>Anthozoa</taxon>
        <taxon>Hexacorallia</taxon>
        <taxon>Scleractinia</taxon>
        <taxon>Fungiina</taxon>
        <taxon>Poritidae</taxon>
        <taxon>Porites</taxon>
    </lineage>
</organism>
<evidence type="ECO:0000256" key="4">
    <source>
        <dbReference type="ARBA" id="ARBA00022574"/>
    </source>
</evidence>
<dbReference type="InterPro" id="IPR036322">
    <property type="entry name" value="WD40_repeat_dom_sf"/>
</dbReference>
<comment type="similarity">
    <text evidence="2">Belongs to the dynein intermediate chain family.</text>
</comment>
<keyword evidence="3" id="KW-0963">Cytoplasm</keyword>
<dbReference type="SMART" id="SM00320">
    <property type="entry name" value="WD40"/>
    <property type="match status" value="4"/>
</dbReference>
<comment type="caution">
    <text evidence="13">The sequence shown here is derived from an EMBL/GenBank/DDBJ whole genome shotgun (WGS) entry which is preliminary data.</text>
</comment>
<keyword evidence="6" id="KW-0677">Repeat</keyword>
<keyword evidence="9" id="KW-0505">Motor protein</keyword>
<evidence type="ECO:0000313" key="13">
    <source>
        <dbReference type="EMBL" id="CAH3197580.1"/>
    </source>
</evidence>
<evidence type="ECO:0000256" key="5">
    <source>
        <dbReference type="ARBA" id="ARBA00022701"/>
    </source>
</evidence>
<name>A0ABN8T229_9CNID</name>
<dbReference type="SUPFAM" id="SSF50978">
    <property type="entry name" value="WD40 repeat-like"/>
    <property type="match status" value="1"/>
</dbReference>
<dbReference type="InterPro" id="IPR050687">
    <property type="entry name" value="Dynein_IC"/>
</dbReference>
<evidence type="ECO:0000256" key="8">
    <source>
        <dbReference type="ARBA" id="ARBA00023069"/>
    </source>
</evidence>
<dbReference type="Proteomes" id="UP001159427">
    <property type="component" value="Unassembled WGS sequence"/>
</dbReference>
<evidence type="ECO:0000256" key="1">
    <source>
        <dbReference type="ARBA" id="ARBA00004430"/>
    </source>
</evidence>
<keyword evidence="11" id="KW-0966">Cell projection</keyword>
<dbReference type="Gene3D" id="2.130.10.10">
    <property type="entry name" value="YVTN repeat-like/Quinoprotein amine dehydrogenase"/>
    <property type="match status" value="2"/>
</dbReference>